<dbReference type="SMART" id="SM00098">
    <property type="entry name" value="alkPPc"/>
    <property type="match status" value="1"/>
</dbReference>
<evidence type="ECO:0000256" key="3">
    <source>
        <dbReference type="ARBA" id="ARBA00022553"/>
    </source>
</evidence>
<dbReference type="InterPro" id="IPR017850">
    <property type="entry name" value="Alkaline_phosphatase_core_sf"/>
</dbReference>
<keyword evidence="6 9" id="KW-0862">Zinc</keyword>
<comment type="similarity">
    <text evidence="1 10">Belongs to the alkaline phosphatase family.</text>
</comment>
<evidence type="ECO:0000256" key="1">
    <source>
        <dbReference type="ARBA" id="ARBA00005984"/>
    </source>
</evidence>
<keyword evidence="4 9" id="KW-0479">Metal-binding</keyword>
<dbReference type="SUPFAM" id="SSF53649">
    <property type="entry name" value="Alkaline phosphatase-like"/>
    <property type="match status" value="1"/>
</dbReference>
<evidence type="ECO:0000256" key="9">
    <source>
        <dbReference type="PIRSR" id="PIRSR601952-2"/>
    </source>
</evidence>
<sequence>MASFEVNEDCKRMSILLFLLAIPGLLAFQVLDEHYWNKVSAEDLTESLNIELNKRVAKNVILFIGDGMGPNTATAARIYKKHEYGYLSWERFNHVGALKTYSNDKQVPDSACSATALFSGVKTNIHTLGVHSTVKKADCDSSILKENHVVTLATLAQDAGKATGIVTTTRVTHATPAAMYAHSSHRDWECDTSLPYSASKCKDIARQLVEDEPGNNFNVVMGGGRQLLMTDPPSTPDDPIAEGIGTCKRVDGLNLIAEWTRRMEDKRVRFALPKNRKELLDLDTSKTDYVLGIFCNDHFPYSYKVNYSDTSVPTLEEMTTKAIKVLNNNKNGFFLMVEGGLIDQGHHIGKARIAVSETVHFSKTIKSTMELLEAAGILDETLVIVTSDHSHTLTISGYPNIGSSIFGLAGISKTDKLPFTTLSYAIAAKDNMKMRVVNGTLVREDPSKVDTTSYEYGTQGAAPNRVNVHGGSDVLVYATGPNAYLFHRMHEQTYVAEVIKYALRIGKYSPKPVPAEYHSSKSSKLMSSVILLIMVQLIFSLKKLM</sequence>
<dbReference type="EC" id="3.1.3.1" evidence="2 11"/>
<dbReference type="EMBL" id="OV725082">
    <property type="protein sequence ID" value="CAH1406607.1"/>
    <property type="molecule type" value="Genomic_DNA"/>
</dbReference>
<keyword evidence="13" id="KW-1185">Reference proteome</keyword>
<feature type="binding site" evidence="9">
    <location>
        <position position="469"/>
    </location>
    <ligand>
        <name>Zn(2+)</name>
        <dbReference type="ChEBI" id="CHEBI:29105"/>
        <label>2</label>
    </ligand>
</feature>
<dbReference type="PROSITE" id="PS00123">
    <property type="entry name" value="ALKALINE_PHOSPHATASE"/>
    <property type="match status" value="1"/>
</dbReference>
<feature type="binding site" evidence="9">
    <location>
        <position position="343"/>
    </location>
    <ligand>
        <name>Zn(2+)</name>
        <dbReference type="ChEBI" id="CHEBI:29105"/>
        <label>2</label>
    </ligand>
</feature>
<evidence type="ECO:0000256" key="4">
    <source>
        <dbReference type="ARBA" id="ARBA00022723"/>
    </source>
</evidence>
<dbReference type="Proteomes" id="UP001152798">
    <property type="component" value="Chromosome 6"/>
</dbReference>
<proteinExistence type="inferred from homology"/>
<dbReference type="GO" id="GO:0004035">
    <property type="term" value="F:alkaline phosphatase activity"/>
    <property type="evidence" value="ECO:0007669"/>
    <property type="project" value="UniProtKB-EC"/>
</dbReference>
<feature type="active site" description="Phosphoserine intermediate" evidence="8">
    <location>
        <position position="110"/>
    </location>
</feature>
<dbReference type="GO" id="GO:0046872">
    <property type="term" value="F:metal ion binding"/>
    <property type="evidence" value="ECO:0007669"/>
    <property type="project" value="UniProtKB-KW"/>
</dbReference>
<dbReference type="OrthoDB" id="5818554at2759"/>
<name>A0A9P0HS04_NEZVI</name>
<protein>
    <recommendedName>
        <fullName evidence="2 11">Alkaline phosphatase</fullName>
        <ecNumber evidence="2 11">3.1.3.1</ecNumber>
    </recommendedName>
</protein>
<feature type="binding site" evidence="9">
    <location>
        <position position="347"/>
    </location>
    <ligand>
        <name>Zn(2+)</name>
        <dbReference type="ChEBI" id="CHEBI:29105"/>
        <label>2</label>
    </ligand>
</feature>
<evidence type="ECO:0000313" key="12">
    <source>
        <dbReference type="EMBL" id="CAH1406607.1"/>
    </source>
</evidence>
<feature type="binding site" evidence="9">
    <location>
        <position position="173"/>
    </location>
    <ligand>
        <name>Mg(2+)</name>
        <dbReference type="ChEBI" id="CHEBI:18420"/>
    </ligand>
</feature>
<reference evidence="12" key="1">
    <citation type="submission" date="2022-01" db="EMBL/GenBank/DDBJ databases">
        <authorList>
            <person name="King R."/>
        </authorList>
    </citation>
    <scope>NUCLEOTIDE SEQUENCE</scope>
</reference>
<keyword evidence="3" id="KW-0597">Phosphoprotein</keyword>
<dbReference type="InterPro" id="IPR018299">
    <property type="entry name" value="Alkaline_phosphatase_AS"/>
</dbReference>
<dbReference type="PANTHER" id="PTHR11596">
    <property type="entry name" value="ALKALINE PHOSPHATASE"/>
    <property type="match status" value="1"/>
</dbReference>
<keyword evidence="7 9" id="KW-0460">Magnesium</keyword>
<evidence type="ECO:0000313" key="13">
    <source>
        <dbReference type="Proteomes" id="UP001152798"/>
    </source>
</evidence>
<dbReference type="CDD" id="cd16012">
    <property type="entry name" value="ALP"/>
    <property type="match status" value="1"/>
</dbReference>
<feature type="binding site" evidence="9">
    <location>
        <position position="66"/>
    </location>
    <ligand>
        <name>Mg(2+)</name>
        <dbReference type="ChEBI" id="CHEBI:18420"/>
    </ligand>
</feature>
<evidence type="ECO:0000256" key="11">
    <source>
        <dbReference type="RuleBase" id="RU003947"/>
    </source>
</evidence>
<gene>
    <name evidence="12" type="ORF">NEZAVI_LOCUS14503</name>
</gene>
<accession>A0A9P0HS04</accession>
<dbReference type="PANTHER" id="PTHR11596:SF5">
    <property type="entry name" value="ALKALINE PHOSPHATASE"/>
    <property type="match status" value="1"/>
</dbReference>
<comment type="cofactor">
    <cofactor evidence="9">
        <name>Mg(2+)</name>
        <dbReference type="ChEBI" id="CHEBI:18420"/>
    </cofactor>
    <text evidence="9">Binds 1 Mg(2+) ion.</text>
</comment>
<comment type="catalytic activity">
    <reaction evidence="11">
        <text>a phosphate monoester + H2O = an alcohol + phosphate</text>
        <dbReference type="Rhea" id="RHEA:15017"/>
        <dbReference type="ChEBI" id="CHEBI:15377"/>
        <dbReference type="ChEBI" id="CHEBI:30879"/>
        <dbReference type="ChEBI" id="CHEBI:43474"/>
        <dbReference type="ChEBI" id="CHEBI:67140"/>
        <dbReference type="EC" id="3.1.3.1"/>
    </reaction>
</comment>
<dbReference type="PRINTS" id="PR00113">
    <property type="entry name" value="ALKPHPHTASE"/>
</dbReference>
<evidence type="ECO:0000256" key="2">
    <source>
        <dbReference type="ARBA" id="ARBA00012647"/>
    </source>
</evidence>
<feature type="binding site" evidence="9">
    <location>
        <position position="338"/>
    </location>
    <ligand>
        <name>Mg(2+)</name>
        <dbReference type="ChEBI" id="CHEBI:18420"/>
    </ligand>
</feature>
<evidence type="ECO:0000256" key="5">
    <source>
        <dbReference type="ARBA" id="ARBA00022801"/>
    </source>
</evidence>
<dbReference type="AlphaFoldDB" id="A0A9P0HS04"/>
<keyword evidence="5 11" id="KW-0378">Hydrolase</keyword>
<dbReference type="Gene3D" id="3.40.720.10">
    <property type="entry name" value="Alkaline Phosphatase, subunit A"/>
    <property type="match status" value="1"/>
</dbReference>
<feature type="binding site" evidence="9">
    <location>
        <position position="66"/>
    </location>
    <ligand>
        <name>Zn(2+)</name>
        <dbReference type="ChEBI" id="CHEBI:29105"/>
        <label>2</label>
    </ligand>
</feature>
<organism evidence="12 13">
    <name type="scientific">Nezara viridula</name>
    <name type="common">Southern green stink bug</name>
    <name type="synonym">Cimex viridulus</name>
    <dbReference type="NCBI Taxonomy" id="85310"/>
    <lineage>
        <taxon>Eukaryota</taxon>
        <taxon>Metazoa</taxon>
        <taxon>Ecdysozoa</taxon>
        <taxon>Arthropoda</taxon>
        <taxon>Hexapoda</taxon>
        <taxon>Insecta</taxon>
        <taxon>Pterygota</taxon>
        <taxon>Neoptera</taxon>
        <taxon>Paraneoptera</taxon>
        <taxon>Hemiptera</taxon>
        <taxon>Heteroptera</taxon>
        <taxon>Panheteroptera</taxon>
        <taxon>Pentatomomorpha</taxon>
        <taxon>Pentatomoidea</taxon>
        <taxon>Pentatomidae</taxon>
        <taxon>Pentatominae</taxon>
        <taxon>Nezara</taxon>
    </lineage>
</organism>
<dbReference type="InterPro" id="IPR001952">
    <property type="entry name" value="Alkaline_phosphatase"/>
</dbReference>
<evidence type="ECO:0000256" key="6">
    <source>
        <dbReference type="ARBA" id="ARBA00022833"/>
    </source>
</evidence>
<evidence type="ECO:0000256" key="10">
    <source>
        <dbReference type="RuleBase" id="RU003946"/>
    </source>
</evidence>
<feature type="binding site" evidence="9">
    <location>
        <position position="389"/>
    </location>
    <ligand>
        <name>Zn(2+)</name>
        <dbReference type="ChEBI" id="CHEBI:29105"/>
        <label>2</label>
    </ligand>
</feature>
<feature type="binding site" evidence="9">
    <location>
        <position position="388"/>
    </location>
    <ligand>
        <name>Zn(2+)</name>
        <dbReference type="ChEBI" id="CHEBI:29105"/>
        <label>2</label>
    </ligand>
</feature>
<feature type="binding site" evidence="9">
    <location>
        <position position="175"/>
    </location>
    <ligand>
        <name>Mg(2+)</name>
        <dbReference type="ChEBI" id="CHEBI:18420"/>
    </ligand>
</feature>
<comment type="cofactor">
    <cofactor evidence="9">
        <name>Zn(2+)</name>
        <dbReference type="ChEBI" id="CHEBI:29105"/>
    </cofactor>
    <text evidence="9">Binds 2 Zn(2+) ions.</text>
</comment>
<evidence type="ECO:0000256" key="7">
    <source>
        <dbReference type="ARBA" id="ARBA00022842"/>
    </source>
</evidence>
<dbReference type="Pfam" id="PF00245">
    <property type="entry name" value="Alk_phosphatase"/>
    <property type="match status" value="1"/>
</dbReference>
<evidence type="ECO:0000256" key="8">
    <source>
        <dbReference type="PIRSR" id="PIRSR601952-1"/>
    </source>
</evidence>